<dbReference type="InParanoid" id="A0A2P5EP23"/>
<dbReference type="OrthoDB" id="3156807at2759"/>
<evidence type="ECO:0000313" key="3">
    <source>
        <dbReference type="Proteomes" id="UP000237000"/>
    </source>
</evidence>
<dbReference type="AlphaFoldDB" id="A0A2P5EP23"/>
<keyword evidence="3" id="KW-1185">Reference proteome</keyword>
<name>A0A2P5EP23_TREOI</name>
<evidence type="ECO:0000259" key="1">
    <source>
        <dbReference type="Pfam" id="PF20073"/>
    </source>
</evidence>
<feature type="domain" description="DUF6469" evidence="1">
    <location>
        <begin position="8"/>
        <end position="95"/>
    </location>
</feature>
<protein>
    <recommendedName>
        <fullName evidence="1">DUF6469 domain-containing protein</fullName>
    </recommendedName>
</protein>
<proteinExistence type="predicted"/>
<gene>
    <name evidence="2" type="ORF">TorRG33x02_169330</name>
</gene>
<dbReference type="Proteomes" id="UP000237000">
    <property type="component" value="Unassembled WGS sequence"/>
</dbReference>
<dbReference type="Pfam" id="PF20073">
    <property type="entry name" value="DUF6469"/>
    <property type="match status" value="1"/>
</dbReference>
<evidence type="ECO:0000313" key="2">
    <source>
        <dbReference type="EMBL" id="PON87297.1"/>
    </source>
</evidence>
<dbReference type="EMBL" id="JXTC01000119">
    <property type="protein sequence ID" value="PON87297.1"/>
    <property type="molecule type" value="Genomic_DNA"/>
</dbReference>
<dbReference type="InterPro" id="IPR045529">
    <property type="entry name" value="DUF6469"/>
</dbReference>
<sequence length="100" mass="11615">MDMLYRAPFAAVITFEEAKPCGANLYHVIVNQWRNKSSNGNLQDFARRYFCFSKWPKNISDLQRAGMSWDFLSLIDLRGDRGTKFKVNAIKKLELVNIPK</sequence>
<reference evidence="3" key="1">
    <citation type="submission" date="2016-06" db="EMBL/GenBank/DDBJ databases">
        <title>Parallel loss of symbiosis genes in relatives of nitrogen-fixing non-legume Parasponia.</title>
        <authorList>
            <person name="Van Velzen R."/>
            <person name="Holmer R."/>
            <person name="Bu F."/>
            <person name="Rutten L."/>
            <person name="Van Zeijl A."/>
            <person name="Liu W."/>
            <person name="Santuari L."/>
            <person name="Cao Q."/>
            <person name="Sharma T."/>
            <person name="Shen D."/>
            <person name="Roswanjaya Y."/>
            <person name="Wardhani T."/>
            <person name="Kalhor M.S."/>
            <person name="Jansen J."/>
            <person name="Van den Hoogen J."/>
            <person name="Gungor B."/>
            <person name="Hartog M."/>
            <person name="Hontelez J."/>
            <person name="Verver J."/>
            <person name="Yang W.-C."/>
            <person name="Schijlen E."/>
            <person name="Repin R."/>
            <person name="Schilthuizen M."/>
            <person name="Schranz E."/>
            <person name="Heidstra R."/>
            <person name="Miyata K."/>
            <person name="Fedorova E."/>
            <person name="Kohlen W."/>
            <person name="Bisseling T."/>
            <person name="Smit S."/>
            <person name="Geurts R."/>
        </authorList>
    </citation>
    <scope>NUCLEOTIDE SEQUENCE [LARGE SCALE GENOMIC DNA]</scope>
    <source>
        <strain evidence="3">cv. RG33-2</strain>
    </source>
</reference>
<organism evidence="2 3">
    <name type="scientific">Trema orientale</name>
    <name type="common">Charcoal tree</name>
    <name type="synonym">Celtis orientalis</name>
    <dbReference type="NCBI Taxonomy" id="63057"/>
    <lineage>
        <taxon>Eukaryota</taxon>
        <taxon>Viridiplantae</taxon>
        <taxon>Streptophyta</taxon>
        <taxon>Embryophyta</taxon>
        <taxon>Tracheophyta</taxon>
        <taxon>Spermatophyta</taxon>
        <taxon>Magnoliopsida</taxon>
        <taxon>eudicotyledons</taxon>
        <taxon>Gunneridae</taxon>
        <taxon>Pentapetalae</taxon>
        <taxon>rosids</taxon>
        <taxon>fabids</taxon>
        <taxon>Rosales</taxon>
        <taxon>Cannabaceae</taxon>
        <taxon>Trema</taxon>
    </lineage>
</organism>
<comment type="caution">
    <text evidence="2">The sequence shown here is derived from an EMBL/GenBank/DDBJ whole genome shotgun (WGS) entry which is preliminary data.</text>
</comment>
<accession>A0A2P5EP23</accession>